<organism evidence="2 3">
    <name type="scientific">Algoriphagus jejuensis</name>
    <dbReference type="NCBI Taxonomy" id="419934"/>
    <lineage>
        <taxon>Bacteria</taxon>
        <taxon>Pseudomonadati</taxon>
        <taxon>Bacteroidota</taxon>
        <taxon>Cytophagia</taxon>
        <taxon>Cytophagales</taxon>
        <taxon>Cyclobacteriaceae</taxon>
        <taxon>Algoriphagus</taxon>
    </lineage>
</organism>
<proteinExistence type="predicted"/>
<accession>A0ABP3YJB6</accession>
<reference evidence="3" key="1">
    <citation type="journal article" date="2019" name="Int. J. Syst. Evol. Microbiol.">
        <title>The Global Catalogue of Microorganisms (GCM) 10K type strain sequencing project: providing services to taxonomists for standard genome sequencing and annotation.</title>
        <authorList>
            <consortium name="The Broad Institute Genomics Platform"/>
            <consortium name="The Broad Institute Genome Sequencing Center for Infectious Disease"/>
            <person name="Wu L."/>
            <person name="Ma J."/>
        </authorList>
    </citation>
    <scope>NUCLEOTIDE SEQUENCE [LARGE SCALE GENOMIC DNA]</scope>
    <source>
        <strain evidence="3">JCM 16112</strain>
    </source>
</reference>
<name>A0ABP3YJB6_9BACT</name>
<comment type="caution">
    <text evidence="2">The sequence shown here is derived from an EMBL/GenBank/DDBJ whole genome shotgun (WGS) entry which is preliminary data.</text>
</comment>
<dbReference type="Pfam" id="PF11855">
    <property type="entry name" value="DUF3375"/>
    <property type="match status" value="1"/>
</dbReference>
<dbReference type="RefSeq" id="WP_343853370.1">
    <property type="nucleotide sequence ID" value="NZ_BAAAFI010000041.1"/>
</dbReference>
<feature type="coiled-coil region" evidence="1">
    <location>
        <begin position="148"/>
        <end position="182"/>
    </location>
</feature>
<keyword evidence="3" id="KW-1185">Reference proteome</keyword>
<keyword evidence="1" id="KW-0175">Coiled coil</keyword>
<evidence type="ECO:0000256" key="1">
    <source>
        <dbReference type="SAM" id="Coils"/>
    </source>
</evidence>
<protein>
    <submittedName>
        <fullName evidence="2">DUF3375 domain-containing protein</fullName>
    </submittedName>
</protein>
<evidence type="ECO:0000313" key="2">
    <source>
        <dbReference type="EMBL" id="GAA0880212.1"/>
    </source>
</evidence>
<dbReference type="InterPro" id="IPR021804">
    <property type="entry name" value="DUF3375"/>
</dbReference>
<sequence length="493" mass="57659">MLGFQNSIIKNQSFIDSSVTLKLLRARNLSLPITFLGREFKANSVLSIPYQNLVQKLADFLEEVEYYEEGEILKTDSNEVGYHEKAKLYLDRWIDANYLRNIVDDARKEPIVFLTKHTEKAFQVIELLRDREFVGTESKFKDIFSKLRDIIENANPDKEKRLAELERRKQAIDEEIRRIKIDGFVTTYEDYQVKSRYEEVNRLANEMIGDFKEVEDNFKEITRKIYERQQQAELSKGKLLSETFDALYELRSTDQGKSFYAFWQFMLDDVSQSDFQKLTKEVYNVLEDREIEVSSRSLRKLKTLLHLAARKVLDKNGVLADKLSREIVAKEKLESRKARELMSGIKQLAIQMVNLTPSKEFYLDIEGKAEIELPLERKLGEKVESNSFMSSADHARLELEDLEDLSRIYKVDLIDKQQLLANIHDLLESKRQVSLQEVVTEKGLRKGLAELLAYVALVNANASFFVNENVREEIEFNKAERKYLDLPQIIFTR</sequence>
<evidence type="ECO:0000313" key="3">
    <source>
        <dbReference type="Proteomes" id="UP001500469"/>
    </source>
</evidence>
<gene>
    <name evidence="2" type="ORF">GCM10009119_31820</name>
</gene>
<dbReference type="Proteomes" id="UP001500469">
    <property type="component" value="Unassembled WGS sequence"/>
</dbReference>
<dbReference type="EMBL" id="BAAAFI010000041">
    <property type="protein sequence ID" value="GAA0880212.1"/>
    <property type="molecule type" value="Genomic_DNA"/>
</dbReference>